<evidence type="ECO:0000313" key="2">
    <source>
        <dbReference type="Proteomes" id="UP000076727"/>
    </source>
</evidence>
<organism evidence="1 2">
    <name type="scientific">Daedalea quercina L-15889</name>
    <dbReference type="NCBI Taxonomy" id="1314783"/>
    <lineage>
        <taxon>Eukaryota</taxon>
        <taxon>Fungi</taxon>
        <taxon>Dikarya</taxon>
        <taxon>Basidiomycota</taxon>
        <taxon>Agaricomycotina</taxon>
        <taxon>Agaricomycetes</taxon>
        <taxon>Polyporales</taxon>
        <taxon>Fomitopsis</taxon>
    </lineage>
</organism>
<dbReference type="EMBL" id="KV429080">
    <property type="protein sequence ID" value="KZT67113.1"/>
    <property type="molecule type" value="Genomic_DNA"/>
</dbReference>
<dbReference type="AlphaFoldDB" id="A0A165NLH8"/>
<dbReference type="Proteomes" id="UP000076727">
    <property type="component" value="Unassembled WGS sequence"/>
</dbReference>
<name>A0A165NLH8_9APHY</name>
<accession>A0A165NLH8</accession>
<gene>
    <name evidence="1" type="ORF">DAEQUDRAFT_412390</name>
</gene>
<protein>
    <submittedName>
        <fullName evidence="1">Uncharacterized protein</fullName>
    </submittedName>
</protein>
<keyword evidence="2" id="KW-1185">Reference proteome</keyword>
<evidence type="ECO:0000313" key="1">
    <source>
        <dbReference type="EMBL" id="KZT67113.1"/>
    </source>
</evidence>
<sequence>MRVGAPHEVSRHLQALALCSMTTSANILAVSLPVQYRGRYSELNSINDDRPHLASYFIRLVTDRKLSSRYLVPPLRLYGTRCFT</sequence>
<reference evidence="1 2" key="1">
    <citation type="journal article" date="2016" name="Mol. Biol. Evol.">
        <title>Comparative Genomics of Early-Diverging Mushroom-Forming Fungi Provides Insights into the Origins of Lignocellulose Decay Capabilities.</title>
        <authorList>
            <person name="Nagy L.G."/>
            <person name="Riley R."/>
            <person name="Tritt A."/>
            <person name="Adam C."/>
            <person name="Daum C."/>
            <person name="Floudas D."/>
            <person name="Sun H."/>
            <person name="Yadav J.S."/>
            <person name="Pangilinan J."/>
            <person name="Larsson K.H."/>
            <person name="Matsuura K."/>
            <person name="Barry K."/>
            <person name="Labutti K."/>
            <person name="Kuo R."/>
            <person name="Ohm R.A."/>
            <person name="Bhattacharya S.S."/>
            <person name="Shirouzu T."/>
            <person name="Yoshinaga Y."/>
            <person name="Martin F.M."/>
            <person name="Grigoriev I.V."/>
            <person name="Hibbett D.S."/>
        </authorList>
    </citation>
    <scope>NUCLEOTIDE SEQUENCE [LARGE SCALE GENOMIC DNA]</scope>
    <source>
        <strain evidence="1 2">L-15889</strain>
    </source>
</reference>
<proteinExistence type="predicted"/>